<sequence length="171" mass="19179">MKKSKKILLFLLLIGTLIMLTSCKFSVKKLVDQVVGIKGEMIYNSDRKIKGSGNSYSISNYNIEVEDNSIIGDFKYFSGLYDLAKIESKGNNKVTYKTNIESDTEDFKIVVISPEKEIAILGEGNGSNEELIEFTEGESHLKMVGKGGKGKYNLEFDKNDNIEITRILDED</sequence>
<dbReference type="Proteomes" id="UP000595814">
    <property type="component" value="Chromosome"/>
</dbReference>
<gene>
    <name evidence="1" type="ORF">JFY71_11600</name>
</gene>
<evidence type="ECO:0000313" key="1">
    <source>
        <dbReference type="EMBL" id="QQK07899.1"/>
    </source>
</evidence>
<accession>A0AC61MQL4</accession>
<keyword evidence="2" id="KW-1185">Reference proteome</keyword>
<protein>
    <submittedName>
        <fullName evidence="1">Uncharacterized protein</fullName>
    </submittedName>
</protein>
<dbReference type="EMBL" id="CP066744">
    <property type="protein sequence ID" value="QQK07899.1"/>
    <property type="molecule type" value="Genomic_DNA"/>
</dbReference>
<proteinExistence type="predicted"/>
<reference evidence="1 2" key="1">
    <citation type="journal article" date="2022" name="Int. J. Syst. Evol. Microbiol.">
        <title>Miniphocaeibacter halophilus sp. nov., an ammonium-tolerant acetate-producing bacterium isolated from a biogas system.</title>
        <authorList>
            <person name="Schnurer A."/>
            <person name="Singh A."/>
            <person name="Bi S."/>
            <person name="Qiao W."/>
            <person name="Westerholm M."/>
        </authorList>
    </citation>
    <scope>NUCLEOTIDE SEQUENCE [LARGE SCALE GENOMIC DNA]</scope>
    <source>
        <strain evidence="1 2">AMB_01</strain>
    </source>
</reference>
<name>A0AC61MQL4_9FIRM</name>
<organism evidence="1 2">
    <name type="scientific">Miniphocaeibacter halophilus</name>
    <dbReference type="NCBI Taxonomy" id="2931922"/>
    <lineage>
        <taxon>Bacteria</taxon>
        <taxon>Bacillati</taxon>
        <taxon>Bacillota</taxon>
        <taxon>Tissierellia</taxon>
        <taxon>Tissierellales</taxon>
        <taxon>Peptoniphilaceae</taxon>
        <taxon>Miniphocaeibacter</taxon>
    </lineage>
</organism>
<evidence type="ECO:0000313" key="2">
    <source>
        <dbReference type="Proteomes" id="UP000595814"/>
    </source>
</evidence>